<evidence type="ECO:0000259" key="4">
    <source>
        <dbReference type="Pfam" id="PF17289"/>
    </source>
</evidence>
<organism evidence="5 6">
    <name type="scientific">Vibrio orientalis CIP 102891 = ATCC 33934</name>
    <dbReference type="NCBI Taxonomy" id="675816"/>
    <lineage>
        <taxon>Bacteria</taxon>
        <taxon>Pseudomonadati</taxon>
        <taxon>Pseudomonadota</taxon>
        <taxon>Gammaproteobacteria</taxon>
        <taxon>Vibrionales</taxon>
        <taxon>Vibrionaceae</taxon>
        <taxon>Vibrio</taxon>
        <taxon>Vibrio oreintalis group</taxon>
    </lineage>
</organism>
<dbReference type="Pfam" id="PF17289">
    <property type="entry name" value="Terminase_6C"/>
    <property type="match status" value="1"/>
</dbReference>
<dbReference type="AlphaFoldDB" id="F9SMN1"/>
<evidence type="ECO:0000256" key="1">
    <source>
        <dbReference type="ARBA" id="ARBA00022612"/>
    </source>
</evidence>
<dbReference type="InterPro" id="IPR027417">
    <property type="entry name" value="P-loop_NTPase"/>
</dbReference>
<dbReference type="Proteomes" id="UP000002817">
    <property type="component" value="Unassembled WGS sequence"/>
</dbReference>
<accession>F9SMN1</accession>
<dbReference type="Pfam" id="PF03237">
    <property type="entry name" value="Terminase_6N"/>
    <property type="match status" value="1"/>
</dbReference>
<dbReference type="STRING" id="675816.VIA_001527"/>
<evidence type="ECO:0000259" key="3">
    <source>
        <dbReference type="Pfam" id="PF06056"/>
    </source>
</evidence>
<protein>
    <submittedName>
        <fullName evidence="5">Terminase, ATPase subunit</fullName>
    </submittedName>
</protein>
<feature type="domain" description="Terminase large subunit gp17-like C-terminal" evidence="4">
    <location>
        <begin position="454"/>
        <end position="612"/>
    </location>
</feature>
<evidence type="ECO:0000256" key="2">
    <source>
        <dbReference type="SAM" id="MobiDB-lite"/>
    </source>
</evidence>
<dbReference type="Pfam" id="PF06056">
    <property type="entry name" value="Terminase_5"/>
    <property type="match status" value="1"/>
</dbReference>
<dbReference type="Gene3D" id="3.30.420.240">
    <property type="match status" value="1"/>
</dbReference>
<dbReference type="Gene3D" id="3.40.50.300">
    <property type="entry name" value="P-loop containing nucleotide triphosphate hydrolases"/>
    <property type="match status" value="1"/>
</dbReference>
<sequence length="631" mass="72253">MGRFSHLNSEEFGYTPYPNSSEFLLVNEHVKQAYDALMAYSKQIKEDAKQLYIRGVSPKQIAAQLELNSDRIVYTWAEKFGWALLLDELSVEQMVNRRLAVLIDLPEKSDQQLKEMDKLIEHHVKLLKANADAKAKIERAAQASSEPQPTHNGKSGNGNQKSKKRGRKVKNDISELTEGSFADWHNSLYAFQKVMRENLNQRIRNILKSRQIGATYYFSGEALENAILTGDDQLFLSASRAQAEVFRTYIIRIAKEFWDIDLTGNPIVLSNGAHLRFLSTNGKTAQSYSGHLYTDEYFWIGQFAEVKKVSSAIATHKKWRRTYFSTPSSKTHPAYPFWTGDEWRQGKETRKNIEFPTFDEYRDGGRLCPDKQWRYVITMEDAVAQGFDLVDIEDLRDEYSDNEFKNLFMCIFVDGAASIFEFNKVMRCMVDSKQWQDFDPKAKRPIGAREVWLGYDPSRTRDNACLVVVAPPALPGEKFRVLEKHYWKGLNFQYQAKQIGEVFKCYNVTYLGIDVTGIGAGVYDLLSKQHPREAVAIHYSNDNKNRLVMKMIDVIDASRLQFDEEHKDMAMAFMAIKRVATNSGNNMTFKADRSELVGHADAFWAISHAVINEPLDHSSPTKSKYVMANAA</sequence>
<feature type="domain" description="Terminase ATPase subunit N-terminal" evidence="3">
    <location>
        <begin position="44"/>
        <end position="99"/>
    </location>
</feature>
<dbReference type="InterPro" id="IPR010332">
    <property type="entry name" value="ATPase_terminase-su_N"/>
</dbReference>
<feature type="region of interest" description="Disordered" evidence="2">
    <location>
        <begin position="137"/>
        <end position="169"/>
    </location>
</feature>
<proteinExistence type="predicted"/>
<name>F9SMN1_VIBOR</name>
<dbReference type="eggNOG" id="COG4373">
    <property type="taxonomic scope" value="Bacteria"/>
</dbReference>
<comment type="caution">
    <text evidence="5">The sequence shown here is derived from an EMBL/GenBank/DDBJ whole genome shotgun (WGS) entry which is preliminary data.</text>
</comment>
<dbReference type="InterPro" id="IPR035421">
    <property type="entry name" value="Terminase_6C"/>
</dbReference>
<evidence type="ECO:0000313" key="6">
    <source>
        <dbReference type="Proteomes" id="UP000002817"/>
    </source>
</evidence>
<gene>
    <name evidence="5" type="ORF">VIOR3934_19705</name>
</gene>
<reference evidence="5 6" key="1">
    <citation type="journal article" date="2012" name="Int. J. Syst. Evol. Microbiol.">
        <title>Vibrio caribbeanicus sp. nov., isolated from the marine sponge Scleritoderma cyanea.</title>
        <authorList>
            <person name="Hoffmann M."/>
            <person name="Monday S.R."/>
            <person name="Allard M.W."/>
            <person name="Strain E.A."/>
            <person name="Whittaker P."/>
            <person name="Naum M."/>
            <person name="McCarthy P.J."/>
            <person name="Lopez J.V."/>
            <person name="Fischer M."/>
            <person name="Brown E.W."/>
        </authorList>
    </citation>
    <scope>NUCLEOTIDE SEQUENCE [LARGE SCALE GENOMIC DNA]</scope>
    <source>
        <strain evidence="6">CIP 102891 / ATCC 33934</strain>
    </source>
</reference>
<evidence type="ECO:0000313" key="5">
    <source>
        <dbReference type="EMBL" id="EGU54086.1"/>
    </source>
</evidence>
<dbReference type="PATRIC" id="fig|675816.5.peg.167"/>
<dbReference type="EMBL" id="AFWH01000001">
    <property type="protein sequence ID" value="EGU54086.1"/>
    <property type="molecule type" value="Genomic_DNA"/>
</dbReference>
<feature type="compositionally biased region" description="Polar residues" evidence="2">
    <location>
        <begin position="142"/>
        <end position="151"/>
    </location>
</feature>
<keyword evidence="1" id="KW-1188">Viral release from host cell</keyword>